<protein>
    <submittedName>
        <fullName evidence="1">Uncharacterized protein</fullName>
    </submittedName>
</protein>
<evidence type="ECO:0000313" key="1">
    <source>
        <dbReference type="EMBL" id="KZP22404.1"/>
    </source>
</evidence>
<accession>A0A166KZ74</accession>
<reference evidence="1 2" key="1">
    <citation type="journal article" date="2016" name="Mol. Biol. Evol.">
        <title>Comparative Genomics of Early-Diverging Mushroom-Forming Fungi Provides Insights into the Origins of Lignocellulose Decay Capabilities.</title>
        <authorList>
            <person name="Nagy L.G."/>
            <person name="Riley R."/>
            <person name="Tritt A."/>
            <person name="Adam C."/>
            <person name="Daum C."/>
            <person name="Floudas D."/>
            <person name="Sun H."/>
            <person name="Yadav J.S."/>
            <person name="Pangilinan J."/>
            <person name="Larsson K.H."/>
            <person name="Matsuura K."/>
            <person name="Barry K."/>
            <person name="Labutti K."/>
            <person name="Kuo R."/>
            <person name="Ohm R.A."/>
            <person name="Bhattacharya S.S."/>
            <person name="Shirouzu T."/>
            <person name="Yoshinaga Y."/>
            <person name="Martin F.M."/>
            <person name="Grigoriev I.V."/>
            <person name="Hibbett D.S."/>
        </authorList>
    </citation>
    <scope>NUCLEOTIDE SEQUENCE [LARGE SCALE GENOMIC DNA]</scope>
    <source>
        <strain evidence="1 2">CBS 109695</strain>
    </source>
</reference>
<evidence type="ECO:0000313" key="2">
    <source>
        <dbReference type="Proteomes" id="UP000076532"/>
    </source>
</evidence>
<sequence>MATTPPIIANLPGGISADETGPLDIHQALESSAGPQCSSQSHCSVSSLPHEMLVKIFWKLDLFGSPHKHTRPSEKCTLPFEILVSHVSRRWRDIALGTPAFWTQIHRRPMQNNLGSTFAYLARSAQTSIEITIQVVDDRHHQSYEFVGPFCELIQPHLPRCRRLDIFSSNQREDPTILRMLGSPNLSMHRLQTMKMKMNTTFMNRRLIHGGALMLEQLHLIGSAIEAPASHFNALATVHYDLSVAGLDWFNPINALNSMPHLAHLQLDIPEVTPWPSNLNKIAIETLNTLCVNTTTMLHVLFVVAQFNVPALQEIGVHVMANLSEVVSSSIVFGVPCRTQYPSLRKLCFSPPSEGASLVTMQLLTHIFSTVTHVTVRQKPGLSSQDPPHIFCMAPTSSLQHGRVPWPDLESLGVEGEWWLSDLQDFFVKRVEMEYPVPQLLLSAEKISQGQAGFSFTKPTIKIGCIVYDSPFLQQELIHE</sequence>
<dbReference type="Gene3D" id="1.20.1280.50">
    <property type="match status" value="1"/>
</dbReference>
<dbReference type="AlphaFoldDB" id="A0A166KZ74"/>
<keyword evidence="2" id="KW-1185">Reference proteome</keyword>
<gene>
    <name evidence="1" type="ORF">FIBSPDRAFT_1043654</name>
</gene>
<dbReference type="OrthoDB" id="2269034at2759"/>
<dbReference type="Proteomes" id="UP000076532">
    <property type="component" value="Unassembled WGS sequence"/>
</dbReference>
<dbReference type="EMBL" id="KV417540">
    <property type="protein sequence ID" value="KZP22404.1"/>
    <property type="molecule type" value="Genomic_DNA"/>
</dbReference>
<proteinExistence type="predicted"/>
<name>A0A166KZ74_9AGAM</name>
<organism evidence="1 2">
    <name type="scientific">Athelia psychrophila</name>
    <dbReference type="NCBI Taxonomy" id="1759441"/>
    <lineage>
        <taxon>Eukaryota</taxon>
        <taxon>Fungi</taxon>
        <taxon>Dikarya</taxon>
        <taxon>Basidiomycota</taxon>
        <taxon>Agaricomycotina</taxon>
        <taxon>Agaricomycetes</taxon>
        <taxon>Agaricomycetidae</taxon>
        <taxon>Atheliales</taxon>
        <taxon>Atheliaceae</taxon>
        <taxon>Athelia</taxon>
    </lineage>
</organism>